<dbReference type="RefSeq" id="WP_077812064.1">
    <property type="nucleotide sequence ID" value="NZ_CP014692.1"/>
</dbReference>
<dbReference type="InterPro" id="IPR000090">
    <property type="entry name" value="Flg_Motor_Flig"/>
</dbReference>
<evidence type="ECO:0000256" key="5">
    <source>
        <dbReference type="ARBA" id="ARBA00022475"/>
    </source>
</evidence>
<evidence type="ECO:0000259" key="13">
    <source>
        <dbReference type="Pfam" id="PF14841"/>
    </source>
</evidence>
<dbReference type="KEGG" id="aace:A0U92_03745"/>
<dbReference type="InterPro" id="IPR011002">
    <property type="entry name" value="FliG_a-hlx"/>
</dbReference>
<dbReference type="Pfam" id="PF14841">
    <property type="entry name" value="FliG_M"/>
    <property type="match status" value="1"/>
</dbReference>
<dbReference type="InterPro" id="IPR023087">
    <property type="entry name" value="Flg_Motor_Flig_C"/>
</dbReference>
<evidence type="ECO:0000256" key="8">
    <source>
        <dbReference type="ARBA" id="ARBA00023136"/>
    </source>
</evidence>
<evidence type="ECO:0000259" key="14">
    <source>
        <dbReference type="Pfam" id="PF14842"/>
    </source>
</evidence>
<keyword evidence="15" id="KW-0969">Cilium</keyword>
<dbReference type="GO" id="GO:0006935">
    <property type="term" value="P:chemotaxis"/>
    <property type="evidence" value="ECO:0007669"/>
    <property type="project" value="UniProtKB-KW"/>
</dbReference>
<evidence type="ECO:0000256" key="1">
    <source>
        <dbReference type="ARBA" id="ARBA00004117"/>
    </source>
</evidence>
<organism evidence="15 16">
    <name type="scientific">Acetobacter aceti</name>
    <dbReference type="NCBI Taxonomy" id="435"/>
    <lineage>
        <taxon>Bacteria</taxon>
        <taxon>Pseudomonadati</taxon>
        <taxon>Pseudomonadota</taxon>
        <taxon>Alphaproteobacteria</taxon>
        <taxon>Acetobacterales</taxon>
        <taxon>Acetobacteraceae</taxon>
        <taxon>Acetobacter</taxon>
        <taxon>Acetobacter subgen. Acetobacter</taxon>
    </lineage>
</organism>
<dbReference type="InterPro" id="IPR028263">
    <property type="entry name" value="FliG_N"/>
</dbReference>
<keyword evidence="15" id="KW-0966">Cell projection</keyword>
<keyword evidence="5 11" id="KW-1003">Cell membrane</keyword>
<dbReference type="EMBL" id="CP014692">
    <property type="protein sequence ID" value="AQS84029.1"/>
    <property type="molecule type" value="Genomic_DNA"/>
</dbReference>
<evidence type="ECO:0000256" key="11">
    <source>
        <dbReference type="PIRNR" id="PIRNR003161"/>
    </source>
</evidence>
<evidence type="ECO:0000256" key="3">
    <source>
        <dbReference type="ARBA" id="ARBA00010299"/>
    </source>
</evidence>
<sequence length="335" mass="37264">MLVKTALTGVQKAAILLLALGEENGTQLVSSMQEHEIREISAAMATIGAVSAEKVEAVCAEFSGSFSSVDTLVGTYDTTERILRKALPGDRVNAIMEEIRGPAGRTMWDKLGNVPENILANYLRNEYPQTVAVILSRLQASQTARVLSLFPEDFTVDIMMRMLHMENVQRDVIDSLETTLRSEFMASLARSSKQDSHELLAEVFNNFDRRVEGQFMNALEKRNIEDAERVKALMFTFEDLKRLPREAIMRIMRDIEREKLPLALKGASEDVRRLFLSSMTARAGKILEDEISAMGPVRIKDVDGAQSEIVNIAKGLANQGEIDLNPGSDNNEMLA</sequence>
<dbReference type="PANTHER" id="PTHR30534:SF0">
    <property type="entry name" value="FLAGELLAR MOTOR SWITCH PROTEIN FLIG"/>
    <property type="match status" value="1"/>
</dbReference>
<evidence type="ECO:0000313" key="16">
    <source>
        <dbReference type="Proteomes" id="UP000188937"/>
    </source>
</evidence>
<gene>
    <name evidence="15" type="ORF">A0U92_03745</name>
</gene>
<evidence type="ECO:0000256" key="6">
    <source>
        <dbReference type="ARBA" id="ARBA00022500"/>
    </source>
</evidence>
<dbReference type="SUPFAM" id="SSF48029">
    <property type="entry name" value="FliG"/>
    <property type="match status" value="2"/>
</dbReference>
<dbReference type="STRING" id="435.A0U92_03745"/>
<feature type="domain" description="Flagellar motor switch protein FliG C-terminal" evidence="12">
    <location>
        <begin position="218"/>
        <end position="324"/>
    </location>
</feature>
<dbReference type="Gene3D" id="1.10.220.30">
    <property type="match status" value="3"/>
</dbReference>
<evidence type="ECO:0000256" key="10">
    <source>
        <dbReference type="ARBA" id="ARBA00025598"/>
    </source>
</evidence>
<keyword evidence="7 11" id="KW-0283">Flagellar rotation</keyword>
<accession>A0A1U9KE70</accession>
<evidence type="ECO:0000256" key="2">
    <source>
        <dbReference type="ARBA" id="ARBA00004413"/>
    </source>
</evidence>
<dbReference type="PRINTS" id="PR00954">
    <property type="entry name" value="FLGMOTORFLIG"/>
</dbReference>
<dbReference type="GO" id="GO:0003774">
    <property type="term" value="F:cytoskeletal motor activity"/>
    <property type="evidence" value="ECO:0007669"/>
    <property type="project" value="InterPro"/>
</dbReference>
<keyword evidence="16" id="KW-1185">Reference proteome</keyword>
<dbReference type="Pfam" id="PF01706">
    <property type="entry name" value="FliG_C"/>
    <property type="match status" value="1"/>
</dbReference>
<feature type="domain" description="Flagellar motor switch protein FliG middle" evidence="13">
    <location>
        <begin position="118"/>
        <end position="189"/>
    </location>
</feature>
<dbReference type="InterPro" id="IPR032779">
    <property type="entry name" value="FliG_M"/>
</dbReference>
<evidence type="ECO:0000313" key="15">
    <source>
        <dbReference type="EMBL" id="AQS84029.1"/>
    </source>
</evidence>
<proteinExistence type="inferred from homology"/>
<dbReference type="AlphaFoldDB" id="A0A1U9KE70"/>
<keyword evidence="6 11" id="KW-0145">Chemotaxis</keyword>
<keyword evidence="15" id="KW-0282">Flagellum</keyword>
<dbReference type="GO" id="GO:0009425">
    <property type="term" value="C:bacterial-type flagellum basal body"/>
    <property type="evidence" value="ECO:0007669"/>
    <property type="project" value="UniProtKB-SubCell"/>
</dbReference>
<dbReference type="Proteomes" id="UP000188937">
    <property type="component" value="Chromosome"/>
</dbReference>
<dbReference type="PANTHER" id="PTHR30534">
    <property type="entry name" value="FLAGELLAR MOTOR SWITCH PROTEIN FLIG"/>
    <property type="match status" value="1"/>
</dbReference>
<evidence type="ECO:0000256" key="4">
    <source>
        <dbReference type="ARBA" id="ARBA00021870"/>
    </source>
</evidence>
<feature type="domain" description="Flagellar motor switch protein FliG N-terminal" evidence="14">
    <location>
        <begin position="7"/>
        <end position="108"/>
    </location>
</feature>
<keyword evidence="9 11" id="KW-0975">Bacterial flagellum</keyword>
<keyword evidence="11" id="KW-0997">Cell inner membrane</keyword>
<comment type="function">
    <text evidence="10 11">FliG is one of three proteins (FliG, FliN, FliM) that forms the rotor-mounted switch complex (C ring), located at the base of the basal body. This complex interacts with the CheY and CheZ chemotaxis proteins, in addition to contacting components of the motor that determine the direction of flagellar rotation.</text>
</comment>
<dbReference type="GO" id="GO:0071973">
    <property type="term" value="P:bacterial-type flagellum-dependent cell motility"/>
    <property type="evidence" value="ECO:0007669"/>
    <property type="project" value="InterPro"/>
</dbReference>
<dbReference type="PIRSF" id="PIRSF003161">
    <property type="entry name" value="FliG"/>
    <property type="match status" value="1"/>
</dbReference>
<evidence type="ECO:0000256" key="9">
    <source>
        <dbReference type="ARBA" id="ARBA00023143"/>
    </source>
</evidence>
<protein>
    <recommendedName>
        <fullName evidence="4 11">Flagellar motor switch protein FliG</fullName>
    </recommendedName>
</protein>
<reference evidence="15 16" key="1">
    <citation type="submission" date="2016-03" db="EMBL/GenBank/DDBJ databases">
        <title>Acetic acid bacteria sequencing.</title>
        <authorList>
            <person name="Brandt J."/>
            <person name="Jakob F."/>
            <person name="Vogel R.F."/>
        </authorList>
    </citation>
    <scope>NUCLEOTIDE SEQUENCE [LARGE SCALE GENOMIC DNA]</scope>
    <source>
        <strain evidence="15 16">TMW2.1153</strain>
    </source>
</reference>
<dbReference type="GO" id="GO:0005886">
    <property type="term" value="C:plasma membrane"/>
    <property type="evidence" value="ECO:0007669"/>
    <property type="project" value="UniProtKB-SubCell"/>
</dbReference>
<name>A0A1U9KE70_ACEAC</name>
<evidence type="ECO:0000256" key="7">
    <source>
        <dbReference type="ARBA" id="ARBA00022779"/>
    </source>
</evidence>
<comment type="subcellular location">
    <subcellularLocation>
        <location evidence="1 11">Bacterial flagellum basal body</location>
    </subcellularLocation>
    <subcellularLocation>
        <location evidence="11">Cell inner membrane</location>
        <topology evidence="11">Peripheral membrane protein</topology>
        <orientation evidence="11">Cytoplasmic side</orientation>
    </subcellularLocation>
    <subcellularLocation>
        <location evidence="2">Cell membrane</location>
        <topology evidence="2">Peripheral membrane protein</topology>
        <orientation evidence="2">Cytoplasmic side</orientation>
    </subcellularLocation>
</comment>
<comment type="similarity">
    <text evidence="3 11">Belongs to the FliG family.</text>
</comment>
<keyword evidence="8 11" id="KW-0472">Membrane</keyword>
<dbReference type="OrthoDB" id="9780302at2"/>
<evidence type="ECO:0000259" key="12">
    <source>
        <dbReference type="Pfam" id="PF01706"/>
    </source>
</evidence>
<dbReference type="Pfam" id="PF14842">
    <property type="entry name" value="FliG_N"/>
    <property type="match status" value="1"/>
</dbReference>
<dbReference type="NCBIfam" id="TIGR00207">
    <property type="entry name" value="fliG"/>
    <property type="match status" value="1"/>
</dbReference>